<evidence type="ECO:0000256" key="2">
    <source>
        <dbReference type="SAM" id="SignalP"/>
    </source>
</evidence>
<dbReference type="OrthoDB" id="2691125at2"/>
<sequence length="505" mass="53006">MNNKVFGLTFAAVLSSGLLVFGASNAGAYAVDTWLFPAEEFGDNTYIGTTDVSNMEVEQAKGLFAGQSDIWRAASSLQVSYQDAVADYPIETIEILVDETLLNAENGVQNGFRFQLSPDTTAAFLAEHFPVASFSEADINTVNAKLAAALSAGQSQTLVTISDETLAVEREVIASASFTHTIKSAEGSAVASALDGFVIEPGMKFSFLDFITALPLVEITDGELSQIASAIYSAVLQSNLTVDERSIGSAAPVSVPLGKEAAINRQLGIDLVFTNPNESSVTLNVSLDSSAVKAELSGLPLVYDYEIQTGAEEKVEPRLIKQYSSFVASGSVVKEEGRNGMRVNVLRTILMDGKELEVEPISTDFYPPVHKIEVFALKAAEVPVAAVPKPGEPGFVDANGDGVHDAPATAVVPQPGEPGFVDANGDGVHDAPTAVITPQPGASGFIDTNGDGIHDAPVVVTPAPIAGDPDFVDEDGDGLHDWQPPVAPTPSTEEERDKGGNLVQP</sequence>
<evidence type="ECO:0000313" key="4">
    <source>
        <dbReference type="Proteomes" id="UP000525923"/>
    </source>
</evidence>
<comment type="caution">
    <text evidence="3">The sequence shown here is derived from an EMBL/GenBank/DDBJ whole genome shotgun (WGS) entry which is preliminary data.</text>
</comment>
<dbReference type="AlphaFoldDB" id="A0A7W8FUL4"/>
<feature type="signal peptide" evidence="2">
    <location>
        <begin position="1"/>
        <end position="26"/>
    </location>
</feature>
<evidence type="ECO:0000313" key="3">
    <source>
        <dbReference type="EMBL" id="MBB5180730.1"/>
    </source>
</evidence>
<evidence type="ECO:0000256" key="1">
    <source>
        <dbReference type="SAM" id="MobiDB-lite"/>
    </source>
</evidence>
<dbReference type="PANTHER" id="PTHR35788:SF1">
    <property type="entry name" value="EXPORTED PROTEIN"/>
    <property type="match status" value="1"/>
</dbReference>
<dbReference type="Proteomes" id="UP000525923">
    <property type="component" value="Unassembled WGS sequence"/>
</dbReference>
<dbReference type="InterPro" id="IPR052913">
    <property type="entry name" value="Glycopeptide_resist_protein"/>
</dbReference>
<keyword evidence="2" id="KW-0732">Signal</keyword>
<name>A0A7W8FUL4_9BACL</name>
<dbReference type="InterPro" id="IPR028994">
    <property type="entry name" value="Integrin_alpha_N"/>
</dbReference>
<accession>A0A7W8FUL4</accession>
<proteinExistence type="predicted"/>
<evidence type="ECO:0008006" key="5">
    <source>
        <dbReference type="Google" id="ProtNLM"/>
    </source>
</evidence>
<organism evidence="3 4">
    <name type="scientific">Planococcus koreensis</name>
    <dbReference type="NCBI Taxonomy" id="112331"/>
    <lineage>
        <taxon>Bacteria</taxon>
        <taxon>Bacillati</taxon>
        <taxon>Bacillota</taxon>
        <taxon>Bacilli</taxon>
        <taxon>Bacillales</taxon>
        <taxon>Caryophanaceae</taxon>
        <taxon>Planococcus</taxon>
    </lineage>
</organism>
<feature type="region of interest" description="Disordered" evidence="1">
    <location>
        <begin position="464"/>
        <end position="505"/>
    </location>
</feature>
<gene>
    <name evidence="3" type="ORF">HNQ44_002159</name>
</gene>
<dbReference type="Pfam" id="PF04294">
    <property type="entry name" value="VanW"/>
    <property type="match status" value="1"/>
</dbReference>
<feature type="chain" id="PRO_5038560474" description="G5 domain-containing protein" evidence="2">
    <location>
        <begin position="27"/>
        <end position="505"/>
    </location>
</feature>
<reference evidence="3 4" key="1">
    <citation type="submission" date="2020-08" db="EMBL/GenBank/DDBJ databases">
        <title>Genomic Encyclopedia of Type Strains, Phase IV (KMG-IV): sequencing the most valuable type-strain genomes for metagenomic binning, comparative biology and taxonomic classification.</title>
        <authorList>
            <person name="Goeker M."/>
        </authorList>
    </citation>
    <scope>NUCLEOTIDE SEQUENCE [LARGE SCALE GENOMIC DNA]</scope>
    <source>
        <strain evidence="3 4">DSM 15895</strain>
    </source>
</reference>
<dbReference type="PANTHER" id="PTHR35788">
    <property type="entry name" value="EXPORTED PROTEIN-RELATED"/>
    <property type="match status" value="1"/>
</dbReference>
<keyword evidence="4" id="KW-1185">Reference proteome</keyword>
<protein>
    <recommendedName>
        <fullName evidence="5">G5 domain-containing protein</fullName>
    </recommendedName>
</protein>
<dbReference type="SUPFAM" id="SSF69318">
    <property type="entry name" value="Integrin alpha N-terminal domain"/>
    <property type="match status" value="1"/>
</dbReference>
<dbReference type="RefSeq" id="WP_135500664.1">
    <property type="nucleotide sequence ID" value="NZ_JACHHE010000005.1"/>
</dbReference>
<dbReference type="EMBL" id="JACHHE010000005">
    <property type="protein sequence ID" value="MBB5180730.1"/>
    <property type="molecule type" value="Genomic_DNA"/>
</dbReference>
<dbReference type="InterPro" id="IPR007391">
    <property type="entry name" value="Vancomycin_resist_VanW"/>
</dbReference>